<dbReference type="Proteomes" id="UP000050640">
    <property type="component" value="Unplaced"/>
</dbReference>
<name>A0A0R3RSU6_9BILA</name>
<evidence type="ECO:0000313" key="1">
    <source>
        <dbReference type="Proteomes" id="UP000050640"/>
    </source>
</evidence>
<accession>A0A0R3RSU6</accession>
<dbReference type="WBParaSite" id="EEL_0000496001-mRNA-1">
    <property type="protein sequence ID" value="EEL_0000496001-mRNA-1"/>
    <property type="gene ID" value="EEL_0000496001"/>
</dbReference>
<dbReference type="AlphaFoldDB" id="A0A0R3RSU6"/>
<protein>
    <submittedName>
        <fullName evidence="2">Transposase_23 domain-containing protein</fullName>
    </submittedName>
</protein>
<reference evidence="2" key="1">
    <citation type="submission" date="2017-02" db="UniProtKB">
        <authorList>
            <consortium name="WormBaseParasite"/>
        </authorList>
    </citation>
    <scope>IDENTIFICATION</scope>
</reference>
<sequence>MSSNQHKNFLPETVNLLIYMMNIILDKAEQLSRRNQLPTENPGKYKSFEVTDNKKASSEKALSSVLKSKFTRTDLPVNEAQPTAVHAIGVDVLSTDITSAEKERICYEPIKIEIPKKCPSATFSYMMKARKDAENIHIPAKIVVTQLREAGVDIIFHMDTQEHPELPSLNLCIHCPNYKPKQVWINGNECIH</sequence>
<evidence type="ECO:0000313" key="2">
    <source>
        <dbReference type="WBParaSite" id="EEL_0000496001-mRNA-1"/>
    </source>
</evidence>
<organism evidence="1 2">
    <name type="scientific">Elaeophora elaphi</name>
    <dbReference type="NCBI Taxonomy" id="1147741"/>
    <lineage>
        <taxon>Eukaryota</taxon>
        <taxon>Metazoa</taxon>
        <taxon>Ecdysozoa</taxon>
        <taxon>Nematoda</taxon>
        <taxon>Chromadorea</taxon>
        <taxon>Rhabditida</taxon>
        <taxon>Spirurina</taxon>
        <taxon>Spiruromorpha</taxon>
        <taxon>Filarioidea</taxon>
        <taxon>Onchocercidae</taxon>
        <taxon>Elaeophora</taxon>
    </lineage>
</organism>
<keyword evidence="1" id="KW-1185">Reference proteome</keyword>
<proteinExistence type="predicted"/>